<dbReference type="Proteomes" id="UP000009168">
    <property type="component" value="Unassembled WGS sequence"/>
</dbReference>
<dbReference type="PANTHER" id="PTHR39867:SF1">
    <property type="entry name" value="HELICASE ATP-BINDING DOMAIN-CONTAINING PROTEIN"/>
    <property type="match status" value="1"/>
</dbReference>
<dbReference type="eggNOG" id="ENOG502SM4F">
    <property type="taxonomic scope" value="Eukaryota"/>
</dbReference>
<keyword evidence="1" id="KW-0175">Coiled coil</keyword>
<evidence type="ECO:0000313" key="3">
    <source>
        <dbReference type="EMBL" id="EAR88789.2"/>
    </source>
</evidence>
<feature type="coiled-coil region" evidence="1">
    <location>
        <begin position="366"/>
        <end position="491"/>
    </location>
</feature>
<feature type="compositionally biased region" description="Polar residues" evidence="2">
    <location>
        <begin position="71"/>
        <end position="92"/>
    </location>
</feature>
<name>Q22U98_TETTS</name>
<dbReference type="EMBL" id="GG662830">
    <property type="protein sequence ID" value="EAR88789.2"/>
    <property type="molecule type" value="Genomic_DNA"/>
</dbReference>
<reference evidence="4" key="1">
    <citation type="journal article" date="2006" name="PLoS Biol.">
        <title>Macronuclear genome sequence of the ciliate Tetrahymena thermophila, a model eukaryote.</title>
        <authorList>
            <person name="Eisen J.A."/>
            <person name="Coyne R.S."/>
            <person name="Wu M."/>
            <person name="Wu D."/>
            <person name="Thiagarajan M."/>
            <person name="Wortman J.R."/>
            <person name="Badger J.H."/>
            <person name="Ren Q."/>
            <person name="Amedeo P."/>
            <person name="Jones K.M."/>
            <person name="Tallon L.J."/>
            <person name="Delcher A.L."/>
            <person name="Salzberg S.L."/>
            <person name="Silva J.C."/>
            <person name="Haas B.J."/>
            <person name="Majoros W.H."/>
            <person name="Farzad M."/>
            <person name="Carlton J.M."/>
            <person name="Smith R.K. Jr."/>
            <person name="Garg J."/>
            <person name="Pearlman R.E."/>
            <person name="Karrer K.M."/>
            <person name="Sun L."/>
            <person name="Manning G."/>
            <person name="Elde N.C."/>
            <person name="Turkewitz A.P."/>
            <person name="Asai D.J."/>
            <person name="Wilkes D.E."/>
            <person name="Wang Y."/>
            <person name="Cai H."/>
            <person name="Collins K."/>
            <person name="Stewart B.A."/>
            <person name="Lee S.R."/>
            <person name="Wilamowska K."/>
            <person name="Weinberg Z."/>
            <person name="Ruzzo W.L."/>
            <person name="Wloga D."/>
            <person name="Gaertig J."/>
            <person name="Frankel J."/>
            <person name="Tsao C.-C."/>
            <person name="Gorovsky M.A."/>
            <person name="Keeling P.J."/>
            <person name="Waller R.F."/>
            <person name="Patron N.J."/>
            <person name="Cherry J.M."/>
            <person name="Stover N.A."/>
            <person name="Krieger C.J."/>
            <person name="del Toro C."/>
            <person name="Ryder H.F."/>
            <person name="Williamson S.C."/>
            <person name="Barbeau R.A."/>
            <person name="Hamilton E.P."/>
            <person name="Orias E."/>
        </authorList>
    </citation>
    <scope>NUCLEOTIDE SEQUENCE [LARGE SCALE GENOMIC DNA]</scope>
    <source>
        <strain evidence="4">SB210</strain>
    </source>
</reference>
<dbReference type="RefSeq" id="XP_001009034.2">
    <property type="nucleotide sequence ID" value="XM_001009034.2"/>
</dbReference>
<dbReference type="InParanoid" id="Q22U98"/>
<dbReference type="PANTHER" id="PTHR39867">
    <property type="entry name" value="HELICASE ATP-BINDING DOMAIN-CONTAINING PROTEIN"/>
    <property type="match status" value="1"/>
</dbReference>
<dbReference type="HOGENOM" id="CLU_285991_0_0_1"/>
<sequence length="1095" mass="129008">MKNIPRKDKDKKLLPYGILNNKTSLPAFSLIKKEATGSPERFNENLGFFIPKKNKRKNLAKTTDELPIDSGQKTPLLNSHQKQESEGQQNKGPDTKTLLARMNYGGMQGQLNGQYSTSLLASQREASKKQINQQQKLESLFNGQKSTLAVSSSTPNNLFNGNFEQQIFEHGDFFYQSSQAGMISKEQILQKFLNRSYQNTRKRIDLMNSTDKFPVEVKKKLEHWNSISNLLDNDIEEKLHLYSDLWSIAEKYTELNQYLTNIIKSIYNIYLQSIQQGDTWKEKLAFYEERVQQITTQKDQVTEMLKEKNNILKKFIDMGNMDEYKSKKEKRENYLTFENTKLAAENHMLAEKLRILETGSDIFLLKEQLTKLTQETEAKVLKIQKEADFKDRELQKRKLQITQMQGTLSKIEVEVRQLRTKMEETEIESKELKEQNKELVQKFNKYRELALMTHEDYQGMILKTNEQRVLLNTLREKSQALKAKLDRFTIARSKEVEVPNDGSFPNDLNMLKLIQSDFSKDKTYFKLLLQQAQNVQNREFNSDPVKQKFLETLTQFAEKGEAADLQSKKEVEVPIASLQVYKPNYYIFVEQVAKNYELDMQNMKSRKISTAFIGNLRAILDSKYNEILMFENTPKQISKFPDFVYSWLGKFTVDQNSRQIRLLQESEKIQVDDSRVIFLLDLTNPKFVGIWEIVTFKEFFSEKASIDEIYFYLHCRNMLFKGPCMQRHESTFDIYQYVFMEQAEQLIDLMMIRFDPVNVMLIKKQLKEKVKVKKEKNLVESGFILRILLEFYRIEKKNRYKLLREAFLAQSSMGSSGKFCINFPSFKKILLLNFSESTEQELAEIYREAYSLGQGSVTVDLFYTVANESCFFLKYLQLNSYVKVPQLDSQNNILDDDQNICYRYFYNVFDTIKQYQDILTHEALQLGIDRIYNEMEEINYQIAHKFQQDVLDLRGKPFFLQLQRMMTLWYQIKTFKVFNTYMLPPQYNYGFDVNTMVLKDFDNMQRLLSDLDSYIYHKKIEQLEKNNKLRKVQKLCRQKISKFYSFVSSLLSAKLKASVKDKEKNNRRKSSIKQLEPPVDPSQSKKLIPSKQKLA</sequence>
<evidence type="ECO:0000256" key="2">
    <source>
        <dbReference type="SAM" id="MobiDB-lite"/>
    </source>
</evidence>
<organism evidence="3 4">
    <name type="scientific">Tetrahymena thermophila (strain SB210)</name>
    <dbReference type="NCBI Taxonomy" id="312017"/>
    <lineage>
        <taxon>Eukaryota</taxon>
        <taxon>Sar</taxon>
        <taxon>Alveolata</taxon>
        <taxon>Ciliophora</taxon>
        <taxon>Intramacronucleata</taxon>
        <taxon>Oligohymenophorea</taxon>
        <taxon>Hymenostomatida</taxon>
        <taxon>Tetrahymenina</taxon>
        <taxon>Tetrahymenidae</taxon>
        <taxon>Tetrahymena</taxon>
    </lineage>
</organism>
<dbReference type="GeneID" id="7846137"/>
<dbReference type="OrthoDB" id="292583at2759"/>
<proteinExistence type="predicted"/>
<feature type="region of interest" description="Disordered" evidence="2">
    <location>
        <begin position="1059"/>
        <end position="1095"/>
    </location>
</feature>
<evidence type="ECO:0000256" key="1">
    <source>
        <dbReference type="SAM" id="Coils"/>
    </source>
</evidence>
<dbReference type="AlphaFoldDB" id="Q22U98"/>
<dbReference type="STRING" id="312017.Q22U98"/>
<gene>
    <name evidence="3" type="ORF">TTHERM_00261860</name>
</gene>
<accession>Q22U98</accession>
<dbReference type="KEGG" id="tet:TTHERM_00261860"/>
<feature type="region of interest" description="Disordered" evidence="2">
    <location>
        <begin position="63"/>
        <end position="95"/>
    </location>
</feature>
<evidence type="ECO:0000313" key="4">
    <source>
        <dbReference type="Proteomes" id="UP000009168"/>
    </source>
</evidence>
<protein>
    <submittedName>
        <fullName evidence="3">Uncharacterized protein</fullName>
    </submittedName>
</protein>
<keyword evidence="4" id="KW-1185">Reference proteome</keyword>